<comment type="caution">
    <text evidence="2">The sequence shown here is derived from an EMBL/GenBank/DDBJ whole genome shotgun (WGS) entry which is preliminary data.</text>
</comment>
<sequence length="78" mass="8428">MREAPGQIDSSKAFQLYPLQSTTSAPYTPTSNDEWVDKYPADTSARASSGGAGVYDRGGEESETKILPRVRGLAQPQH</sequence>
<dbReference type="Proteomes" id="UP001212997">
    <property type="component" value="Unassembled WGS sequence"/>
</dbReference>
<evidence type="ECO:0000313" key="2">
    <source>
        <dbReference type="EMBL" id="KAJ3474852.1"/>
    </source>
</evidence>
<evidence type="ECO:0000313" key="3">
    <source>
        <dbReference type="Proteomes" id="UP001212997"/>
    </source>
</evidence>
<dbReference type="EMBL" id="JANAWD010000969">
    <property type="protein sequence ID" value="KAJ3474852.1"/>
    <property type="molecule type" value="Genomic_DNA"/>
</dbReference>
<feature type="region of interest" description="Disordered" evidence="1">
    <location>
        <begin position="1"/>
        <end position="78"/>
    </location>
</feature>
<organism evidence="2 3">
    <name type="scientific">Meripilus lineatus</name>
    <dbReference type="NCBI Taxonomy" id="2056292"/>
    <lineage>
        <taxon>Eukaryota</taxon>
        <taxon>Fungi</taxon>
        <taxon>Dikarya</taxon>
        <taxon>Basidiomycota</taxon>
        <taxon>Agaricomycotina</taxon>
        <taxon>Agaricomycetes</taxon>
        <taxon>Polyporales</taxon>
        <taxon>Meripilaceae</taxon>
        <taxon>Meripilus</taxon>
    </lineage>
</organism>
<reference evidence="2" key="1">
    <citation type="submission" date="2022-07" db="EMBL/GenBank/DDBJ databases">
        <title>Genome Sequence of Physisporinus lineatus.</title>
        <authorList>
            <person name="Buettner E."/>
        </authorList>
    </citation>
    <scope>NUCLEOTIDE SEQUENCE</scope>
    <source>
        <strain evidence="2">VT162</strain>
    </source>
</reference>
<feature type="compositionally biased region" description="Polar residues" evidence="1">
    <location>
        <begin position="8"/>
        <end position="33"/>
    </location>
</feature>
<accession>A0AAD5UV10</accession>
<gene>
    <name evidence="2" type="ORF">NLI96_g12217</name>
</gene>
<proteinExistence type="predicted"/>
<feature type="compositionally biased region" description="Basic and acidic residues" evidence="1">
    <location>
        <begin position="57"/>
        <end position="66"/>
    </location>
</feature>
<dbReference type="AlphaFoldDB" id="A0AAD5UV10"/>
<name>A0AAD5UV10_9APHY</name>
<evidence type="ECO:0000256" key="1">
    <source>
        <dbReference type="SAM" id="MobiDB-lite"/>
    </source>
</evidence>
<protein>
    <submittedName>
        <fullName evidence="2">Uncharacterized protein</fullName>
    </submittedName>
</protein>
<keyword evidence="3" id="KW-1185">Reference proteome</keyword>